<dbReference type="OMA" id="WGNMAEG"/>
<dbReference type="InterPro" id="IPR019844">
    <property type="entry name" value="CSD_CS"/>
</dbReference>
<dbReference type="OrthoDB" id="422005at2759"/>
<keyword evidence="5" id="KW-0812">Transmembrane</keyword>
<dbReference type="GO" id="GO:0008270">
    <property type="term" value="F:zinc ion binding"/>
    <property type="evidence" value="ECO:0007669"/>
    <property type="project" value="InterPro"/>
</dbReference>
<dbReference type="PRINTS" id="PR00050">
    <property type="entry name" value="COLDSHOCK"/>
</dbReference>
<evidence type="ECO:0000256" key="3">
    <source>
        <dbReference type="ARBA" id="ARBA00022490"/>
    </source>
</evidence>
<dbReference type="GO" id="GO:0031054">
    <property type="term" value="P:pre-miRNA processing"/>
    <property type="evidence" value="ECO:0007669"/>
    <property type="project" value="TreeGrafter"/>
</dbReference>
<protein>
    <recommendedName>
        <fullName evidence="6">CSD domain-containing protein</fullName>
    </recommendedName>
</protein>
<dbReference type="InterPro" id="IPR001878">
    <property type="entry name" value="Znf_CCHC"/>
</dbReference>
<dbReference type="InterPro" id="IPR051373">
    <property type="entry name" value="Lin-28_RNA-binding"/>
</dbReference>
<dbReference type="InterPro" id="IPR011129">
    <property type="entry name" value="CSD"/>
</dbReference>
<dbReference type="GO" id="GO:0005737">
    <property type="term" value="C:cytoplasm"/>
    <property type="evidence" value="ECO:0007669"/>
    <property type="project" value="UniProtKB-SubCell"/>
</dbReference>
<comment type="similarity">
    <text evidence="2">Belongs to the lin-28 family.</text>
</comment>
<feature type="region of interest" description="Disordered" evidence="4">
    <location>
        <begin position="151"/>
        <end position="230"/>
    </location>
</feature>
<dbReference type="GO" id="GO:0005634">
    <property type="term" value="C:nucleus"/>
    <property type="evidence" value="ECO:0007669"/>
    <property type="project" value="TreeGrafter"/>
</dbReference>
<evidence type="ECO:0000313" key="8">
    <source>
        <dbReference type="EnsemblMetazoa" id="CapteP179303"/>
    </source>
</evidence>
<evidence type="ECO:0000313" key="7">
    <source>
        <dbReference type="EMBL" id="ELT95392.1"/>
    </source>
</evidence>
<dbReference type="Gene3D" id="4.10.60.10">
    <property type="entry name" value="Zinc finger, CCHC-type"/>
    <property type="match status" value="1"/>
</dbReference>
<comment type="subcellular location">
    <subcellularLocation>
        <location evidence="1">Cytoplasm</location>
    </subcellularLocation>
</comment>
<evidence type="ECO:0000256" key="1">
    <source>
        <dbReference type="ARBA" id="ARBA00004496"/>
    </source>
</evidence>
<dbReference type="PROSITE" id="PS00352">
    <property type="entry name" value="CSD_1"/>
    <property type="match status" value="1"/>
</dbReference>
<feature type="compositionally biased region" description="Low complexity" evidence="4">
    <location>
        <begin position="177"/>
        <end position="198"/>
    </location>
</feature>
<keyword evidence="5" id="KW-0472">Membrane</keyword>
<feature type="transmembrane region" description="Helical" evidence="5">
    <location>
        <begin position="254"/>
        <end position="274"/>
    </location>
</feature>
<gene>
    <name evidence="7" type="ORF">CAPTEDRAFT_179303</name>
</gene>
<reference evidence="9" key="1">
    <citation type="submission" date="2012-12" db="EMBL/GenBank/DDBJ databases">
        <authorList>
            <person name="Hellsten U."/>
            <person name="Grimwood J."/>
            <person name="Chapman J.A."/>
            <person name="Shapiro H."/>
            <person name="Aerts A."/>
            <person name="Otillar R.P."/>
            <person name="Terry A.Y."/>
            <person name="Boore J.L."/>
            <person name="Simakov O."/>
            <person name="Marletaz F."/>
            <person name="Cho S.-J."/>
            <person name="Edsinger-Gonzales E."/>
            <person name="Havlak P."/>
            <person name="Kuo D.-H."/>
            <person name="Larsson T."/>
            <person name="Lv J."/>
            <person name="Arendt D."/>
            <person name="Savage R."/>
            <person name="Osoegawa K."/>
            <person name="de Jong P."/>
            <person name="Lindberg D.R."/>
            <person name="Seaver E.C."/>
            <person name="Weisblat D.A."/>
            <person name="Putnam N.H."/>
            <person name="Grigoriev I.V."/>
            <person name="Rokhsar D.S."/>
        </authorList>
    </citation>
    <scope>NUCLEOTIDE SEQUENCE</scope>
    <source>
        <strain evidence="9">I ESC-2004</strain>
    </source>
</reference>
<dbReference type="HOGENOM" id="CLU_763421_0_0_1"/>
<dbReference type="Gene3D" id="2.40.50.140">
    <property type="entry name" value="Nucleic acid-binding proteins"/>
    <property type="match status" value="1"/>
</dbReference>
<evidence type="ECO:0000256" key="4">
    <source>
        <dbReference type="SAM" id="MobiDB-lite"/>
    </source>
</evidence>
<dbReference type="PANTHER" id="PTHR46109">
    <property type="entry name" value="PROTEIN LIN-28"/>
    <property type="match status" value="1"/>
</dbReference>
<dbReference type="SMART" id="SM00357">
    <property type="entry name" value="CSP"/>
    <property type="match status" value="1"/>
</dbReference>
<organism evidence="7">
    <name type="scientific">Capitella teleta</name>
    <name type="common">Polychaete worm</name>
    <dbReference type="NCBI Taxonomy" id="283909"/>
    <lineage>
        <taxon>Eukaryota</taxon>
        <taxon>Metazoa</taxon>
        <taxon>Spiralia</taxon>
        <taxon>Lophotrochozoa</taxon>
        <taxon>Annelida</taxon>
        <taxon>Polychaeta</taxon>
        <taxon>Sedentaria</taxon>
        <taxon>Scolecida</taxon>
        <taxon>Capitellidae</taxon>
        <taxon>Capitella</taxon>
    </lineage>
</organism>
<dbReference type="SMART" id="SM00343">
    <property type="entry name" value="ZnF_C2HC"/>
    <property type="match status" value="2"/>
</dbReference>
<dbReference type="PROSITE" id="PS51857">
    <property type="entry name" value="CSD_2"/>
    <property type="match status" value="1"/>
</dbReference>
<dbReference type="Pfam" id="PF00313">
    <property type="entry name" value="CSD"/>
    <property type="match status" value="1"/>
</dbReference>
<dbReference type="EMBL" id="AMQN01002400">
    <property type="status" value="NOT_ANNOTATED_CDS"/>
    <property type="molecule type" value="Genomic_DNA"/>
</dbReference>
<dbReference type="Proteomes" id="UP000014760">
    <property type="component" value="Unassembled WGS sequence"/>
</dbReference>
<dbReference type="PANTHER" id="PTHR46109:SF1">
    <property type="entry name" value="PROTEIN LIN-28 HOMOLOG"/>
    <property type="match status" value="1"/>
</dbReference>
<feature type="region of interest" description="Disordered" evidence="4">
    <location>
        <begin position="1"/>
        <end position="24"/>
    </location>
</feature>
<dbReference type="CDD" id="cd04458">
    <property type="entry name" value="CSP_CDS"/>
    <property type="match status" value="1"/>
</dbReference>
<name>R7TPA2_CAPTE</name>
<dbReference type="EnsemblMetazoa" id="CapteT179303">
    <property type="protein sequence ID" value="CapteP179303"/>
    <property type="gene ID" value="CapteG179303"/>
</dbReference>
<dbReference type="SUPFAM" id="SSF50249">
    <property type="entry name" value="Nucleic acid-binding proteins"/>
    <property type="match status" value="1"/>
</dbReference>
<feature type="compositionally biased region" description="Basic residues" evidence="4">
    <location>
        <begin position="199"/>
        <end position="214"/>
    </location>
</feature>
<reference evidence="8" key="3">
    <citation type="submission" date="2015-06" db="UniProtKB">
        <authorList>
            <consortium name="EnsemblMetazoa"/>
        </authorList>
    </citation>
    <scope>IDENTIFICATION</scope>
</reference>
<keyword evidence="3" id="KW-0963">Cytoplasm</keyword>
<dbReference type="InterPro" id="IPR012340">
    <property type="entry name" value="NA-bd_OB-fold"/>
</dbReference>
<dbReference type="STRING" id="283909.R7TPA2"/>
<evidence type="ECO:0000256" key="5">
    <source>
        <dbReference type="SAM" id="Phobius"/>
    </source>
</evidence>
<dbReference type="GO" id="GO:0003729">
    <property type="term" value="F:mRNA binding"/>
    <property type="evidence" value="ECO:0007669"/>
    <property type="project" value="TreeGrafter"/>
</dbReference>
<dbReference type="InterPro" id="IPR002059">
    <property type="entry name" value="CSP_DNA-bd"/>
</dbReference>
<dbReference type="SUPFAM" id="SSF57756">
    <property type="entry name" value="Retrovirus zinc finger-like domains"/>
    <property type="match status" value="1"/>
</dbReference>
<dbReference type="EMBL" id="KB309137">
    <property type="protein sequence ID" value="ELT95392.1"/>
    <property type="molecule type" value="Genomic_DNA"/>
</dbReference>
<dbReference type="AlphaFoldDB" id="R7TPA2"/>
<evidence type="ECO:0000256" key="2">
    <source>
        <dbReference type="ARBA" id="ARBA00008840"/>
    </source>
</evidence>
<proteinExistence type="inferred from homology"/>
<dbReference type="InterPro" id="IPR036875">
    <property type="entry name" value="Znf_CCHC_sf"/>
</dbReference>
<feature type="domain" description="CSD" evidence="6">
    <location>
        <begin position="26"/>
        <end position="91"/>
    </location>
</feature>
<sequence>MSVFVVSGEESTSTRPRDEQDDDGEKRLGRCKWFNVVKGYGFITPDDGGQDVFVHQTVIQMQGFRSLAEGEQVLFECRYSDKGVEATLVCSLGGGDCRGSERRPISRKKFRKIRCYNCGDFGNHIAAKCPQGPLPKRCHFCKSSGHLIADCPDKKPGEGSDESSGDDTPSSMQQDPASSSTESAESAEPEAAAAAAAARGRHRDLVRSSKSMKRVKTDRNSRLRPSLTQRAKNTAKKTAFDVFTLFWQQNLFEFFFFSFPSLLVSFAFINAFFLHTSISTFDVLLKCATLIRATALCHMHGATAPYHMHCATTDSTPSTSQASVATISHHSRLLHFRVVITPSSALLLSREHIVSPFRCDGFF</sequence>
<keyword evidence="9" id="KW-1185">Reference proteome</keyword>
<feature type="compositionally biased region" description="Polar residues" evidence="4">
    <location>
        <begin position="166"/>
        <end position="176"/>
    </location>
</feature>
<reference evidence="7 9" key="2">
    <citation type="journal article" date="2013" name="Nature">
        <title>Insights into bilaterian evolution from three spiralian genomes.</title>
        <authorList>
            <person name="Simakov O."/>
            <person name="Marletaz F."/>
            <person name="Cho S.J."/>
            <person name="Edsinger-Gonzales E."/>
            <person name="Havlak P."/>
            <person name="Hellsten U."/>
            <person name="Kuo D.H."/>
            <person name="Larsson T."/>
            <person name="Lv J."/>
            <person name="Arendt D."/>
            <person name="Savage R."/>
            <person name="Osoegawa K."/>
            <person name="de Jong P."/>
            <person name="Grimwood J."/>
            <person name="Chapman J.A."/>
            <person name="Shapiro H."/>
            <person name="Aerts A."/>
            <person name="Otillar R.P."/>
            <person name="Terry A.Y."/>
            <person name="Boore J.L."/>
            <person name="Grigoriev I.V."/>
            <person name="Lindberg D.R."/>
            <person name="Seaver E.C."/>
            <person name="Weisblat D.A."/>
            <person name="Putnam N.H."/>
            <person name="Rokhsar D.S."/>
        </authorList>
    </citation>
    <scope>NUCLEOTIDE SEQUENCE</scope>
    <source>
        <strain evidence="7 9">I ESC-2004</strain>
    </source>
</reference>
<accession>R7TPA2</accession>
<keyword evidence="5" id="KW-1133">Transmembrane helix</keyword>
<evidence type="ECO:0000259" key="6">
    <source>
        <dbReference type="PROSITE" id="PS51857"/>
    </source>
</evidence>
<evidence type="ECO:0000313" key="9">
    <source>
        <dbReference type="Proteomes" id="UP000014760"/>
    </source>
</evidence>